<dbReference type="PANTHER" id="PTHR39341">
    <property type="entry name" value="BSL7085 PROTEIN"/>
    <property type="match status" value="1"/>
</dbReference>
<evidence type="ECO:0000313" key="3">
    <source>
        <dbReference type="Proteomes" id="UP000177821"/>
    </source>
</evidence>
<evidence type="ECO:0000313" key="2">
    <source>
        <dbReference type="EMBL" id="OGY29627.1"/>
    </source>
</evidence>
<dbReference type="AlphaFoldDB" id="A0A1G1WR06"/>
<dbReference type="InterPro" id="IPR015077">
    <property type="entry name" value="DUF1858"/>
</dbReference>
<name>A0A1G1WR06_9BACT</name>
<evidence type="ECO:0000259" key="1">
    <source>
        <dbReference type="Pfam" id="PF08984"/>
    </source>
</evidence>
<organism evidence="2 3">
    <name type="scientific">Candidatus Woykebacteria bacterium RIFCSPHIGHO2_02_FULL_43_16b</name>
    <dbReference type="NCBI Taxonomy" id="1802601"/>
    <lineage>
        <taxon>Bacteria</taxon>
        <taxon>Candidatus Woykeibacteriota</taxon>
    </lineage>
</organism>
<comment type="caution">
    <text evidence="2">The sequence shown here is derived from an EMBL/GenBank/DDBJ whole genome shotgun (WGS) entry which is preliminary data.</text>
</comment>
<dbReference type="InterPro" id="IPR023883">
    <property type="entry name" value="CHP03980_redox-disulphide"/>
</dbReference>
<dbReference type="PANTHER" id="PTHR39341:SF1">
    <property type="entry name" value="DUF1858 DOMAIN-CONTAINING PROTEIN"/>
    <property type="match status" value="1"/>
</dbReference>
<dbReference type="InterPro" id="IPR038062">
    <property type="entry name" value="ScdA-like_N_sf"/>
</dbReference>
<protein>
    <recommendedName>
        <fullName evidence="1">DUF1858 domain-containing protein</fullName>
    </recommendedName>
</protein>
<dbReference type="Gene3D" id="1.10.3910.10">
    <property type="entry name" value="SP0561-like"/>
    <property type="match status" value="1"/>
</dbReference>
<dbReference type="Proteomes" id="UP000177821">
    <property type="component" value="Unassembled WGS sequence"/>
</dbReference>
<dbReference type="EMBL" id="MHCX01000020">
    <property type="protein sequence ID" value="OGY29627.1"/>
    <property type="molecule type" value="Genomic_DNA"/>
</dbReference>
<sequence length="82" mass="9188">MSLKKSEQTITTKMLLGDLVRAYPFLTEILLKDYSLHCAGCFANTFDTLEGGARVHGMDEKELEMMVEHLNDEVAKHPSSVT</sequence>
<dbReference type="SUPFAM" id="SSF140683">
    <property type="entry name" value="SP0561-like"/>
    <property type="match status" value="1"/>
</dbReference>
<dbReference type="Pfam" id="PF08984">
    <property type="entry name" value="DUF1858"/>
    <property type="match status" value="1"/>
</dbReference>
<gene>
    <name evidence="2" type="ORF">A3J50_00240</name>
</gene>
<proteinExistence type="predicted"/>
<accession>A0A1G1WR06</accession>
<dbReference type="NCBIfam" id="TIGR03980">
    <property type="entry name" value="prismane_assoc"/>
    <property type="match status" value="1"/>
</dbReference>
<reference evidence="2 3" key="1">
    <citation type="journal article" date="2016" name="Nat. Commun.">
        <title>Thousands of microbial genomes shed light on interconnected biogeochemical processes in an aquifer system.</title>
        <authorList>
            <person name="Anantharaman K."/>
            <person name="Brown C.T."/>
            <person name="Hug L.A."/>
            <person name="Sharon I."/>
            <person name="Castelle C.J."/>
            <person name="Probst A.J."/>
            <person name="Thomas B.C."/>
            <person name="Singh A."/>
            <person name="Wilkins M.J."/>
            <person name="Karaoz U."/>
            <person name="Brodie E.L."/>
            <person name="Williams K.H."/>
            <person name="Hubbard S.S."/>
            <person name="Banfield J.F."/>
        </authorList>
    </citation>
    <scope>NUCLEOTIDE SEQUENCE [LARGE SCALE GENOMIC DNA]</scope>
</reference>
<feature type="domain" description="DUF1858" evidence="1">
    <location>
        <begin position="10"/>
        <end position="63"/>
    </location>
</feature>